<accession>A0A517VEQ8</accession>
<reference evidence="2 3" key="1">
    <citation type="submission" date="2019-02" db="EMBL/GenBank/DDBJ databases">
        <title>Deep-cultivation of Planctomycetes and their phenomic and genomic characterization uncovers novel biology.</title>
        <authorList>
            <person name="Wiegand S."/>
            <person name="Jogler M."/>
            <person name="Boedeker C."/>
            <person name="Pinto D."/>
            <person name="Vollmers J."/>
            <person name="Rivas-Marin E."/>
            <person name="Kohn T."/>
            <person name="Peeters S.H."/>
            <person name="Heuer A."/>
            <person name="Rast P."/>
            <person name="Oberbeckmann S."/>
            <person name="Bunk B."/>
            <person name="Jeske O."/>
            <person name="Meyerdierks A."/>
            <person name="Storesund J.E."/>
            <person name="Kallscheuer N."/>
            <person name="Luecker S."/>
            <person name="Lage O.M."/>
            <person name="Pohl T."/>
            <person name="Merkel B.J."/>
            <person name="Hornburger P."/>
            <person name="Mueller R.-W."/>
            <person name="Bruemmer F."/>
            <person name="Labrenz M."/>
            <person name="Spormann A.M."/>
            <person name="Op den Camp H."/>
            <person name="Overmann J."/>
            <person name="Amann R."/>
            <person name="Jetten M.S.M."/>
            <person name="Mascher T."/>
            <person name="Medema M.H."/>
            <person name="Devos D.P."/>
            <person name="Kaster A.-K."/>
            <person name="Ovreas L."/>
            <person name="Rohde M."/>
            <person name="Galperin M.Y."/>
            <person name="Jogler C."/>
        </authorList>
    </citation>
    <scope>NUCLEOTIDE SEQUENCE [LARGE SCALE GENOMIC DNA]</scope>
    <source>
        <strain evidence="2 3">Pan161</strain>
    </source>
</reference>
<sequence>MQTPNHHNSGTEEPAENLPEHGPAQKTEHPAIMHDHLVEAAEQIFAGQTALPYEQYLTKLCRSYAPLHLADYAEDHNYSDAVLLTDLIKRIREQLEQNEILGESVQGAHRQLLVIGAGDGRLLEVYVQLARKIGIERIVMNDLMDAHVDAIEEKAKSLYGTDGWQETDGVKLQLLRGDFRTADIAHQRYAIAIAFWFVANEFLDPTSSTAMHQHRRAIYRKIHAALVDGGAYVEDGIDVNHPGFYETARRRSEEILGERGILYGNHQNLMLTSWKHEQEPEYFPYQIRFTGHNGHDNREKEDNGFQERYAVTSSLPVSAKVDLETASTQLQRSNTLGEALESMQATQAASVTFPEKQGEKPQNIRYRKTTWWERQDSA</sequence>
<evidence type="ECO:0008006" key="4">
    <source>
        <dbReference type="Google" id="ProtNLM"/>
    </source>
</evidence>
<dbReference type="EMBL" id="CP036343">
    <property type="protein sequence ID" value="QDT91469.1"/>
    <property type="molecule type" value="Genomic_DNA"/>
</dbReference>
<proteinExistence type="predicted"/>
<dbReference type="SUPFAM" id="SSF53335">
    <property type="entry name" value="S-adenosyl-L-methionine-dependent methyltransferases"/>
    <property type="match status" value="1"/>
</dbReference>
<dbReference type="OrthoDB" id="9888363at2"/>
<dbReference type="RefSeq" id="WP_145228380.1">
    <property type="nucleotide sequence ID" value="NZ_CP036343.1"/>
</dbReference>
<evidence type="ECO:0000313" key="2">
    <source>
        <dbReference type="EMBL" id="QDT91469.1"/>
    </source>
</evidence>
<gene>
    <name evidence="2" type="ORF">Pan161_31270</name>
</gene>
<name>A0A517VEQ8_9PLAN</name>
<organism evidence="2 3">
    <name type="scientific">Gimesia algae</name>
    <dbReference type="NCBI Taxonomy" id="2527971"/>
    <lineage>
        <taxon>Bacteria</taxon>
        <taxon>Pseudomonadati</taxon>
        <taxon>Planctomycetota</taxon>
        <taxon>Planctomycetia</taxon>
        <taxon>Planctomycetales</taxon>
        <taxon>Planctomycetaceae</taxon>
        <taxon>Gimesia</taxon>
    </lineage>
</organism>
<evidence type="ECO:0000313" key="3">
    <source>
        <dbReference type="Proteomes" id="UP000316855"/>
    </source>
</evidence>
<dbReference type="Gene3D" id="3.40.50.150">
    <property type="entry name" value="Vaccinia Virus protein VP39"/>
    <property type="match status" value="1"/>
</dbReference>
<keyword evidence="3" id="KW-1185">Reference proteome</keyword>
<protein>
    <recommendedName>
        <fullName evidence="4">Methyltransferase domain-containing protein</fullName>
    </recommendedName>
</protein>
<dbReference type="AlphaFoldDB" id="A0A517VEQ8"/>
<feature type="region of interest" description="Disordered" evidence="1">
    <location>
        <begin position="1"/>
        <end position="26"/>
    </location>
</feature>
<dbReference type="KEGG" id="gax:Pan161_31270"/>
<evidence type="ECO:0000256" key="1">
    <source>
        <dbReference type="SAM" id="MobiDB-lite"/>
    </source>
</evidence>
<dbReference type="InterPro" id="IPR029063">
    <property type="entry name" value="SAM-dependent_MTases_sf"/>
</dbReference>
<dbReference type="Proteomes" id="UP000316855">
    <property type="component" value="Chromosome"/>
</dbReference>